<protein>
    <submittedName>
        <fullName evidence="1">Uncharacterized protein</fullName>
    </submittedName>
</protein>
<reference evidence="1" key="1">
    <citation type="submission" date="2016-01" db="EMBL/GenBank/DDBJ databases">
        <authorList>
            <person name="Mcilroy J.S."/>
            <person name="Karst M S."/>
            <person name="Albertsen M."/>
        </authorList>
    </citation>
    <scope>NUCLEOTIDE SEQUENCE</scope>
    <source>
        <strain evidence="1">Cfx-K</strain>
    </source>
</reference>
<accession>A0A160T3H0</accession>
<keyword evidence="2" id="KW-1185">Reference proteome</keyword>
<dbReference type="EMBL" id="LN890655">
    <property type="protein sequence ID" value="CUS04314.2"/>
    <property type="molecule type" value="Genomic_DNA"/>
</dbReference>
<organism evidence="1 2">
    <name type="scientific">Candidatus Promineifilum breve</name>
    <dbReference type="NCBI Taxonomy" id="1806508"/>
    <lineage>
        <taxon>Bacteria</taxon>
        <taxon>Bacillati</taxon>
        <taxon>Chloroflexota</taxon>
        <taxon>Ardenticatenia</taxon>
        <taxon>Candidatus Promineifilales</taxon>
        <taxon>Candidatus Promineifilaceae</taxon>
        <taxon>Candidatus Promineifilum</taxon>
    </lineage>
</organism>
<gene>
    <name evidence="1" type="ORF">CFX0092_A2436</name>
</gene>
<sequence>MQLSATASPPCIALVSVPSIGSKAVQQANAASEQLAVIGFSTLYRVEGCAAQSEPGQHRLDGLFQYPLSGRRLCSELITVREKPRVSGFSTLYRVEGCAAESDAVRVDHPGTFQYPLSGRRLCSTTAIGAASTNSNVSVPSIGSKAVQPARNNVEALQILQFQYPLSGRRLCSRLWFIAQIRHICHVGLIPWFLGHPGGSVLVAGGIIFVRPSSIFANLLLSQIAGHLRRPISWA</sequence>
<dbReference type="Proteomes" id="UP000215027">
    <property type="component" value="Chromosome I"/>
</dbReference>
<evidence type="ECO:0000313" key="1">
    <source>
        <dbReference type="EMBL" id="CUS04314.2"/>
    </source>
</evidence>
<dbReference type="KEGG" id="pbf:CFX0092_A2436"/>
<dbReference type="AlphaFoldDB" id="A0A160T3H0"/>
<name>A0A160T3H0_9CHLR</name>
<evidence type="ECO:0000313" key="2">
    <source>
        <dbReference type="Proteomes" id="UP000215027"/>
    </source>
</evidence>
<proteinExistence type="predicted"/>